<name>I0WHW0_9FLAO</name>
<keyword evidence="6" id="KW-1185">Reference proteome</keyword>
<dbReference type="InterPro" id="IPR003313">
    <property type="entry name" value="AraC-bd"/>
</dbReference>
<dbReference type="InterPro" id="IPR011051">
    <property type="entry name" value="RmlC_Cupin_sf"/>
</dbReference>
<evidence type="ECO:0000256" key="2">
    <source>
        <dbReference type="ARBA" id="ARBA00023125"/>
    </source>
</evidence>
<dbReference type="STRING" id="946077.W5A_03499"/>
<dbReference type="Pfam" id="PF12833">
    <property type="entry name" value="HTH_18"/>
    <property type="match status" value="1"/>
</dbReference>
<sequence length="282" mass="32690">MKALPFKIPKTQHNAILFQEDSSTLFYDKLHQHEEIQISCIIKGEGTLLISDTVHPYKQGSVFVIGSWQPHVFRSIYRNGEISNMFSIFFSPSSFGETFFNLSELQKTHAFFEAATYGFQPTIRTDDLVSIFYKMQSASEYDRLILFLELIKLLSVNSKKLLTTGLFTQILSEHEGKRMSEIMDLILTNFHKKLSLEDAVTTANMTKTAFCKYFKNRTNRTFFDFLTEVRIHHAADTLLRYPDLPIQLIAEQCGFNNLSHFNRKFRHYKDTTPSAYRDSQGS</sequence>
<dbReference type="Proteomes" id="UP000005938">
    <property type="component" value="Unassembled WGS sequence"/>
</dbReference>
<dbReference type="GO" id="GO:0003700">
    <property type="term" value="F:DNA-binding transcription factor activity"/>
    <property type="evidence" value="ECO:0007669"/>
    <property type="project" value="InterPro"/>
</dbReference>
<dbReference type="PANTHER" id="PTHR43280">
    <property type="entry name" value="ARAC-FAMILY TRANSCRIPTIONAL REGULATOR"/>
    <property type="match status" value="1"/>
</dbReference>
<evidence type="ECO:0000256" key="3">
    <source>
        <dbReference type="ARBA" id="ARBA00023163"/>
    </source>
</evidence>
<gene>
    <name evidence="5" type="ORF">W5A_03499</name>
</gene>
<accession>I0WHW0</accession>
<evidence type="ECO:0000313" key="6">
    <source>
        <dbReference type="Proteomes" id="UP000005938"/>
    </source>
</evidence>
<comment type="caution">
    <text evidence="5">The sequence shown here is derived from an EMBL/GenBank/DDBJ whole genome shotgun (WGS) entry which is preliminary data.</text>
</comment>
<dbReference type="Pfam" id="PF02311">
    <property type="entry name" value="AraC_binding"/>
    <property type="match status" value="1"/>
</dbReference>
<dbReference type="EMBL" id="AJJU01000003">
    <property type="protein sequence ID" value="EID75976.1"/>
    <property type="molecule type" value="Genomic_DNA"/>
</dbReference>
<dbReference type="PATRIC" id="fig|946077.3.peg.710"/>
<dbReference type="InterPro" id="IPR009057">
    <property type="entry name" value="Homeodomain-like_sf"/>
</dbReference>
<evidence type="ECO:0000259" key="4">
    <source>
        <dbReference type="PROSITE" id="PS01124"/>
    </source>
</evidence>
<keyword evidence="2" id="KW-0238">DNA-binding</keyword>
<evidence type="ECO:0000313" key="5">
    <source>
        <dbReference type="EMBL" id="EID75976.1"/>
    </source>
</evidence>
<dbReference type="SMART" id="SM00342">
    <property type="entry name" value="HTH_ARAC"/>
    <property type="match status" value="1"/>
</dbReference>
<dbReference type="Gene3D" id="1.10.10.60">
    <property type="entry name" value="Homeodomain-like"/>
    <property type="match status" value="2"/>
</dbReference>
<dbReference type="PROSITE" id="PS01124">
    <property type="entry name" value="HTH_ARAC_FAMILY_2"/>
    <property type="match status" value="1"/>
</dbReference>
<dbReference type="RefSeq" id="WP_008237474.1">
    <property type="nucleotide sequence ID" value="NZ_AJJU01000003.1"/>
</dbReference>
<proteinExistence type="predicted"/>
<evidence type="ECO:0000256" key="1">
    <source>
        <dbReference type="ARBA" id="ARBA00023015"/>
    </source>
</evidence>
<dbReference type="eggNOG" id="COG2207">
    <property type="taxonomic scope" value="Bacteria"/>
</dbReference>
<dbReference type="GO" id="GO:0043565">
    <property type="term" value="F:sequence-specific DNA binding"/>
    <property type="evidence" value="ECO:0007669"/>
    <property type="project" value="InterPro"/>
</dbReference>
<dbReference type="SUPFAM" id="SSF51182">
    <property type="entry name" value="RmlC-like cupins"/>
    <property type="match status" value="1"/>
</dbReference>
<keyword evidence="3" id="KW-0804">Transcription</keyword>
<protein>
    <submittedName>
        <fullName evidence="5">AraC family transcriptional regulator</fullName>
    </submittedName>
</protein>
<organism evidence="5 6">
    <name type="scientific">Imtechella halotolerans K1</name>
    <dbReference type="NCBI Taxonomy" id="946077"/>
    <lineage>
        <taxon>Bacteria</taxon>
        <taxon>Pseudomonadati</taxon>
        <taxon>Bacteroidota</taxon>
        <taxon>Flavobacteriia</taxon>
        <taxon>Flavobacteriales</taxon>
        <taxon>Flavobacteriaceae</taxon>
        <taxon>Imtechella</taxon>
    </lineage>
</organism>
<dbReference type="SUPFAM" id="SSF46689">
    <property type="entry name" value="Homeodomain-like"/>
    <property type="match status" value="2"/>
</dbReference>
<dbReference type="InterPro" id="IPR018060">
    <property type="entry name" value="HTH_AraC"/>
</dbReference>
<reference evidence="5 6" key="1">
    <citation type="journal article" date="2012" name="J. Bacteriol.">
        <title>Genome Sequence of the Halotolerant Bacterium Imtechella halotolerans K1T.</title>
        <authorList>
            <person name="Kumar S."/>
            <person name="Vikram S."/>
            <person name="Subramanian S."/>
            <person name="Raghava G.P."/>
            <person name="Pinnaka A.K."/>
        </authorList>
    </citation>
    <scope>NUCLEOTIDE SEQUENCE [LARGE SCALE GENOMIC DNA]</scope>
    <source>
        <strain evidence="5 6">K1</strain>
    </source>
</reference>
<dbReference type="PANTHER" id="PTHR43280:SF34">
    <property type="entry name" value="ARAC-FAMILY TRANSCRIPTIONAL REGULATOR"/>
    <property type="match status" value="1"/>
</dbReference>
<dbReference type="InterPro" id="IPR014710">
    <property type="entry name" value="RmlC-like_jellyroll"/>
</dbReference>
<keyword evidence="1" id="KW-0805">Transcription regulation</keyword>
<dbReference type="Gene3D" id="2.60.120.10">
    <property type="entry name" value="Jelly Rolls"/>
    <property type="match status" value="1"/>
</dbReference>
<dbReference type="AlphaFoldDB" id="I0WHW0"/>
<dbReference type="OrthoDB" id="1410704at2"/>
<dbReference type="eggNOG" id="COG1917">
    <property type="taxonomic scope" value="Bacteria"/>
</dbReference>
<feature type="domain" description="HTH araC/xylS-type" evidence="4">
    <location>
        <begin position="180"/>
        <end position="279"/>
    </location>
</feature>